<evidence type="ECO:0000256" key="8">
    <source>
        <dbReference type="SAM" id="MobiDB-lite"/>
    </source>
</evidence>
<feature type="transmembrane region" description="Helical" evidence="7">
    <location>
        <begin position="268"/>
        <end position="290"/>
    </location>
</feature>
<sequence>MSPSAEPATAAPEPPPVTRTRTPWITRVGRVFRFAAQRADEERLLQVASSLTFTTVLGLVPMLAVVLSLFTAFPVFQDFRLALEDFLTHSLMPPAVSDNIMNYLNQFARQATRLTAIGGAFLVVTSILLIMTIDKTFNDIWHVTRQRPIPQRALVYWAVVTLGPVVAGASLWATSFVARESMGLVRDVPEILSLIISFVPVILTGLGFAALFVVVPNRQVFWRDAMAGGFGTAIVLELMKAAFAYYLTRFPTYTVIYGAFATLPIFLLWIYLSWLAVLFGATVAASVPLIRLGRWEINRSPGAPYIDAMAVLRSLHAAQGRRPAGRSTSSLAKRLHLHHDELNAVLEKLEQLDIIARTSEQRWILTCDPRKIPLAPVVDHFLLDRQQPRLQDDPHILDVAAAALGKHDTPTLEELSQLAHNTPMDAAAPVPPLASQNTKSGQ</sequence>
<dbReference type="InterPro" id="IPR017039">
    <property type="entry name" value="Virul_fac_BrkB"/>
</dbReference>
<evidence type="ECO:0000256" key="5">
    <source>
        <dbReference type="ARBA" id="ARBA00022989"/>
    </source>
</evidence>
<comment type="subcellular location">
    <subcellularLocation>
        <location evidence="1 7">Cell membrane</location>
        <topology evidence="1 7">Multi-pass membrane protein</topology>
    </subcellularLocation>
</comment>
<dbReference type="Pfam" id="PF03631">
    <property type="entry name" value="Virul_fac_BrkB"/>
    <property type="match status" value="1"/>
</dbReference>
<dbReference type="RefSeq" id="WP_094838325.1">
    <property type="nucleotide sequence ID" value="NZ_NEVQ01000013.1"/>
</dbReference>
<evidence type="ECO:0000256" key="6">
    <source>
        <dbReference type="ARBA" id="ARBA00023136"/>
    </source>
</evidence>
<gene>
    <name evidence="9" type="ORF">CAL20_15735</name>
</gene>
<feature type="transmembrane region" description="Helical" evidence="7">
    <location>
        <begin position="227"/>
        <end position="248"/>
    </location>
</feature>
<keyword evidence="3" id="KW-0997">Cell inner membrane</keyword>
<feature type="region of interest" description="Disordered" evidence="8">
    <location>
        <begin position="1"/>
        <end position="21"/>
    </location>
</feature>
<evidence type="ECO:0000313" key="9">
    <source>
        <dbReference type="EMBL" id="OZI56841.1"/>
    </source>
</evidence>
<dbReference type="EMBL" id="NEVQ01000013">
    <property type="protein sequence ID" value="OZI56841.1"/>
    <property type="molecule type" value="Genomic_DNA"/>
</dbReference>
<feature type="transmembrane region" description="Helical" evidence="7">
    <location>
        <begin position="114"/>
        <end position="133"/>
    </location>
</feature>
<feature type="compositionally biased region" description="Low complexity" evidence="8">
    <location>
        <begin position="1"/>
        <end position="11"/>
    </location>
</feature>
<evidence type="ECO:0000256" key="4">
    <source>
        <dbReference type="ARBA" id="ARBA00022692"/>
    </source>
</evidence>
<evidence type="ECO:0000256" key="7">
    <source>
        <dbReference type="HAMAP-Rule" id="MF_00672"/>
    </source>
</evidence>
<name>A0A261U5J7_9BORD</name>
<keyword evidence="4 7" id="KW-0812">Transmembrane</keyword>
<comment type="caution">
    <text evidence="9">The sequence shown here is derived from an EMBL/GenBank/DDBJ whole genome shotgun (WGS) entry which is preliminary data.</text>
</comment>
<evidence type="ECO:0000256" key="3">
    <source>
        <dbReference type="ARBA" id="ARBA00022519"/>
    </source>
</evidence>
<keyword evidence="2 7" id="KW-1003">Cell membrane</keyword>
<keyword evidence="6 7" id="KW-0472">Membrane</keyword>
<feature type="region of interest" description="Disordered" evidence="8">
    <location>
        <begin position="423"/>
        <end position="442"/>
    </location>
</feature>
<dbReference type="Proteomes" id="UP000216885">
    <property type="component" value="Unassembled WGS sequence"/>
</dbReference>
<accession>A0A261U5J7</accession>
<dbReference type="PANTHER" id="PTHR30213">
    <property type="entry name" value="INNER MEMBRANE PROTEIN YHJD"/>
    <property type="match status" value="1"/>
</dbReference>
<keyword evidence="5 7" id="KW-1133">Transmembrane helix</keyword>
<evidence type="ECO:0000313" key="10">
    <source>
        <dbReference type="Proteomes" id="UP000216885"/>
    </source>
</evidence>
<comment type="similarity">
    <text evidence="7">Belongs to the UPF0761 family.</text>
</comment>
<feature type="transmembrane region" description="Helical" evidence="7">
    <location>
        <begin position="194"/>
        <end position="215"/>
    </location>
</feature>
<dbReference type="AlphaFoldDB" id="A0A261U5J7"/>
<organism evidence="9 10">
    <name type="scientific">Bordetella genomosp. 4</name>
    <dbReference type="NCBI Taxonomy" id="463044"/>
    <lineage>
        <taxon>Bacteria</taxon>
        <taxon>Pseudomonadati</taxon>
        <taxon>Pseudomonadota</taxon>
        <taxon>Betaproteobacteria</taxon>
        <taxon>Burkholderiales</taxon>
        <taxon>Alcaligenaceae</taxon>
        <taxon>Bordetella</taxon>
    </lineage>
</organism>
<feature type="transmembrane region" description="Helical" evidence="7">
    <location>
        <begin position="51"/>
        <end position="76"/>
    </location>
</feature>
<evidence type="ECO:0000256" key="1">
    <source>
        <dbReference type="ARBA" id="ARBA00004651"/>
    </source>
</evidence>
<keyword evidence="10" id="KW-1185">Reference proteome</keyword>
<dbReference type="GO" id="GO:0005886">
    <property type="term" value="C:plasma membrane"/>
    <property type="evidence" value="ECO:0007669"/>
    <property type="project" value="UniProtKB-SubCell"/>
</dbReference>
<dbReference type="PANTHER" id="PTHR30213:SF0">
    <property type="entry name" value="UPF0761 MEMBRANE PROTEIN YIHY"/>
    <property type="match status" value="1"/>
</dbReference>
<feature type="transmembrane region" description="Helical" evidence="7">
    <location>
        <begin position="154"/>
        <end position="174"/>
    </location>
</feature>
<protein>
    <recommendedName>
        <fullName evidence="7">UPF0761 membrane protein CAL20_15735</fullName>
    </recommendedName>
</protein>
<dbReference type="HAMAP" id="MF_00672">
    <property type="entry name" value="UPF0761"/>
    <property type="match status" value="1"/>
</dbReference>
<proteinExistence type="inferred from homology"/>
<evidence type="ECO:0000256" key="2">
    <source>
        <dbReference type="ARBA" id="ARBA00022475"/>
    </source>
</evidence>
<dbReference type="InterPro" id="IPR023679">
    <property type="entry name" value="UPF0761_bac"/>
</dbReference>
<reference evidence="9 10" key="1">
    <citation type="submission" date="2017-05" db="EMBL/GenBank/DDBJ databases">
        <title>Complete and WGS of Bordetella genogroups.</title>
        <authorList>
            <person name="Spilker T."/>
            <person name="LiPuma J."/>
        </authorList>
    </citation>
    <scope>NUCLEOTIDE SEQUENCE [LARGE SCALE GENOMIC DNA]</scope>
    <source>
        <strain evidence="9 10">AU9919</strain>
    </source>
</reference>
<dbReference type="NCBIfam" id="TIGR00765">
    <property type="entry name" value="yihY_not_rbn"/>
    <property type="match status" value="1"/>
</dbReference>